<feature type="transmembrane region" description="Helical" evidence="6">
    <location>
        <begin position="51"/>
        <end position="73"/>
    </location>
</feature>
<keyword evidence="3 6" id="KW-0812">Transmembrane</keyword>
<feature type="transmembrane region" description="Helical" evidence="6">
    <location>
        <begin position="115"/>
        <end position="135"/>
    </location>
</feature>
<dbReference type="Proteomes" id="UP000183832">
    <property type="component" value="Unassembled WGS sequence"/>
</dbReference>
<keyword evidence="4 6" id="KW-1133">Transmembrane helix</keyword>
<evidence type="ECO:0000313" key="7">
    <source>
        <dbReference type="EMBL" id="CRK91468.1"/>
    </source>
</evidence>
<dbReference type="PIRSF" id="PIRSF005859">
    <property type="entry name" value="PBR"/>
    <property type="match status" value="1"/>
</dbReference>
<reference evidence="7 8" key="1">
    <citation type="submission" date="2015-04" db="EMBL/GenBank/DDBJ databases">
        <authorList>
            <person name="Syromyatnikov M.Y."/>
            <person name="Popov V.N."/>
        </authorList>
    </citation>
    <scope>NUCLEOTIDE SEQUENCE [LARGE SCALE GENOMIC DNA]</scope>
</reference>
<dbReference type="Pfam" id="PF03073">
    <property type="entry name" value="TspO_MBR"/>
    <property type="match status" value="1"/>
</dbReference>
<dbReference type="GO" id="GO:0005741">
    <property type="term" value="C:mitochondrial outer membrane"/>
    <property type="evidence" value="ECO:0007669"/>
    <property type="project" value="TreeGrafter"/>
</dbReference>
<protein>
    <submittedName>
        <fullName evidence="7">CLUMA_CG005135, isoform A</fullName>
    </submittedName>
</protein>
<evidence type="ECO:0000256" key="1">
    <source>
        <dbReference type="ARBA" id="ARBA00004141"/>
    </source>
</evidence>
<dbReference type="PANTHER" id="PTHR10057:SF0">
    <property type="entry name" value="TRANSLOCATOR PROTEIN"/>
    <property type="match status" value="1"/>
</dbReference>
<comment type="subcellular location">
    <subcellularLocation>
        <location evidence="1">Membrane</location>
        <topology evidence="1">Multi-pass membrane protein</topology>
    </subcellularLocation>
</comment>
<feature type="transmembrane region" description="Helical" evidence="6">
    <location>
        <begin position="85"/>
        <end position="103"/>
    </location>
</feature>
<name>A0A1J1HVS6_9DIPT</name>
<dbReference type="Gene3D" id="1.20.1260.100">
    <property type="entry name" value="TspO/MBR protein"/>
    <property type="match status" value="1"/>
</dbReference>
<organism evidence="7 8">
    <name type="scientific">Clunio marinus</name>
    <dbReference type="NCBI Taxonomy" id="568069"/>
    <lineage>
        <taxon>Eukaryota</taxon>
        <taxon>Metazoa</taxon>
        <taxon>Ecdysozoa</taxon>
        <taxon>Arthropoda</taxon>
        <taxon>Hexapoda</taxon>
        <taxon>Insecta</taxon>
        <taxon>Pterygota</taxon>
        <taxon>Neoptera</taxon>
        <taxon>Endopterygota</taxon>
        <taxon>Diptera</taxon>
        <taxon>Nematocera</taxon>
        <taxon>Chironomoidea</taxon>
        <taxon>Chironomidae</taxon>
        <taxon>Clunio</taxon>
    </lineage>
</organism>
<gene>
    <name evidence="7" type="ORF">CLUMA_CG005135</name>
</gene>
<evidence type="ECO:0000256" key="6">
    <source>
        <dbReference type="SAM" id="Phobius"/>
    </source>
</evidence>
<keyword evidence="8" id="KW-1185">Reference proteome</keyword>
<feature type="transmembrane region" description="Helical" evidence="6">
    <location>
        <begin position="142"/>
        <end position="163"/>
    </location>
</feature>
<dbReference type="InterPro" id="IPR038330">
    <property type="entry name" value="TspO/MBR-related_sf"/>
</dbReference>
<feature type="transmembrane region" description="Helical" evidence="6">
    <location>
        <begin position="7"/>
        <end position="27"/>
    </location>
</feature>
<dbReference type="AlphaFoldDB" id="A0A1J1HVS6"/>
<dbReference type="InterPro" id="IPR004307">
    <property type="entry name" value="TspO_MBR"/>
</dbReference>
<evidence type="ECO:0000256" key="5">
    <source>
        <dbReference type="ARBA" id="ARBA00023136"/>
    </source>
</evidence>
<dbReference type="STRING" id="568069.A0A1J1HVS6"/>
<comment type="similarity">
    <text evidence="2">Belongs to the TspO/BZRP family.</text>
</comment>
<dbReference type="OrthoDB" id="8841220at2759"/>
<sequence>MWSILDIVLCIISCIIPNIGGFVGSLFTETKDVPGTWYGDLDKPSFNPPTWVFLPAWTTFYILIGFAAFKVWHKEKTMHKRLTKLGMLALTLYAIQLVLNWFWTPIFFNLQALGWAFFEIVILWVFVIATTFLFFRIDLLGGLCMLPYCGWITFASILNFTLWQLNK</sequence>
<evidence type="ECO:0000256" key="2">
    <source>
        <dbReference type="ARBA" id="ARBA00007524"/>
    </source>
</evidence>
<dbReference type="FunFam" id="1.20.1260.100:FF:000001">
    <property type="entry name" value="translocator protein 2"/>
    <property type="match status" value="1"/>
</dbReference>
<dbReference type="EMBL" id="CVRI01000021">
    <property type="protein sequence ID" value="CRK91468.1"/>
    <property type="molecule type" value="Genomic_DNA"/>
</dbReference>
<proteinExistence type="inferred from homology"/>
<keyword evidence="5 6" id="KW-0472">Membrane</keyword>
<evidence type="ECO:0000256" key="3">
    <source>
        <dbReference type="ARBA" id="ARBA00022692"/>
    </source>
</evidence>
<dbReference type="GO" id="GO:0033013">
    <property type="term" value="P:tetrapyrrole metabolic process"/>
    <property type="evidence" value="ECO:0007669"/>
    <property type="project" value="UniProtKB-ARBA"/>
</dbReference>
<accession>A0A1J1HVS6</accession>
<dbReference type="PANTHER" id="PTHR10057">
    <property type="entry name" value="PERIPHERAL-TYPE BENZODIAZEPINE RECEPTOR"/>
    <property type="match status" value="1"/>
</dbReference>
<evidence type="ECO:0000256" key="4">
    <source>
        <dbReference type="ARBA" id="ARBA00022989"/>
    </source>
</evidence>
<evidence type="ECO:0000313" key="8">
    <source>
        <dbReference type="Proteomes" id="UP000183832"/>
    </source>
</evidence>
<dbReference type="CDD" id="cd15904">
    <property type="entry name" value="TSPO_MBR"/>
    <property type="match status" value="1"/>
</dbReference>